<feature type="compositionally biased region" description="Pro residues" evidence="1">
    <location>
        <begin position="556"/>
        <end position="574"/>
    </location>
</feature>
<feature type="region of interest" description="Disordered" evidence="1">
    <location>
        <begin position="781"/>
        <end position="815"/>
    </location>
</feature>
<gene>
    <name evidence="2" type="ORF">LTR97_002148</name>
</gene>
<evidence type="ECO:0000313" key="2">
    <source>
        <dbReference type="EMBL" id="KAK5705034.1"/>
    </source>
</evidence>
<feature type="region of interest" description="Disordered" evidence="1">
    <location>
        <begin position="671"/>
        <end position="724"/>
    </location>
</feature>
<dbReference type="EMBL" id="JAVRQU010000003">
    <property type="protein sequence ID" value="KAK5705034.1"/>
    <property type="molecule type" value="Genomic_DNA"/>
</dbReference>
<feature type="compositionally biased region" description="Basic residues" evidence="1">
    <location>
        <begin position="710"/>
        <end position="720"/>
    </location>
</feature>
<feature type="compositionally biased region" description="Acidic residues" evidence="1">
    <location>
        <begin position="77"/>
        <end position="94"/>
    </location>
</feature>
<feature type="compositionally biased region" description="Basic residues" evidence="1">
    <location>
        <begin position="1046"/>
        <end position="1056"/>
    </location>
</feature>
<feature type="region of interest" description="Disordered" evidence="1">
    <location>
        <begin position="1046"/>
        <end position="1136"/>
    </location>
</feature>
<feature type="compositionally biased region" description="Basic and acidic residues" evidence="1">
    <location>
        <begin position="1004"/>
        <end position="1020"/>
    </location>
</feature>
<dbReference type="AlphaFoldDB" id="A0AAN7WAF4"/>
<name>A0AAN7WAF4_9PEZI</name>
<feature type="region of interest" description="Disordered" evidence="1">
    <location>
        <begin position="239"/>
        <end position="269"/>
    </location>
</feature>
<feature type="compositionally biased region" description="Basic and acidic residues" evidence="1">
    <location>
        <begin position="239"/>
        <end position="251"/>
    </location>
</feature>
<dbReference type="Proteomes" id="UP001310594">
    <property type="component" value="Unassembled WGS sequence"/>
</dbReference>
<feature type="compositionally biased region" description="Basic and acidic residues" evidence="1">
    <location>
        <begin position="1084"/>
        <end position="1099"/>
    </location>
</feature>
<reference evidence="2" key="1">
    <citation type="submission" date="2023-08" db="EMBL/GenBank/DDBJ databases">
        <title>Black Yeasts Isolated from many extreme environments.</title>
        <authorList>
            <person name="Coleine C."/>
            <person name="Stajich J.E."/>
            <person name="Selbmann L."/>
        </authorList>
    </citation>
    <scope>NUCLEOTIDE SEQUENCE</scope>
    <source>
        <strain evidence="2">CCFEE 5810</strain>
    </source>
</reference>
<evidence type="ECO:0000256" key="1">
    <source>
        <dbReference type="SAM" id="MobiDB-lite"/>
    </source>
</evidence>
<comment type="caution">
    <text evidence="2">The sequence shown here is derived from an EMBL/GenBank/DDBJ whole genome shotgun (WGS) entry which is preliminary data.</text>
</comment>
<feature type="compositionally biased region" description="Pro residues" evidence="1">
    <location>
        <begin position="584"/>
        <end position="594"/>
    </location>
</feature>
<feature type="region of interest" description="Disordered" evidence="1">
    <location>
        <begin position="1"/>
        <end position="105"/>
    </location>
</feature>
<evidence type="ECO:0000313" key="3">
    <source>
        <dbReference type="Proteomes" id="UP001310594"/>
    </source>
</evidence>
<proteinExistence type="predicted"/>
<feature type="compositionally biased region" description="Low complexity" evidence="1">
    <location>
        <begin position="513"/>
        <end position="527"/>
    </location>
</feature>
<organism evidence="2 3">
    <name type="scientific">Elasticomyces elasticus</name>
    <dbReference type="NCBI Taxonomy" id="574655"/>
    <lineage>
        <taxon>Eukaryota</taxon>
        <taxon>Fungi</taxon>
        <taxon>Dikarya</taxon>
        <taxon>Ascomycota</taxon>
        <taxon>Pezizomycotina</taxon>
        <taxon>Dothideomycetes</taxon>
        <taxon>Dothideomycetidae</taxon>
        <taxon>Mycosphaerellales</taxon>
        <taxon>Teratosphaeriaceae</taxon>
        <taxon>Elasticomyces</taxon>
    </lineage>
</organism>
<feature type="compositionally biased region" description="Low complexity" evidence="1">
    <location>
        <begin position="535"/>
        <end position="555"/>
    </location>
</feature>
<protein>
    <submittedName>
        <fullName evidence="2">Uncharacterized protein</fullName>
    </submittedName>
</protein>
<feature type="compositionally biased region" description="Acidic residues" evidence="1">
    <location>
        <begin position="1108"/>
        <end position="1121"/>
    </location>
</feature>
<sequence>MVHQKHFASRPWDPASVRARRSAAQLNPSPVQPAPQATRRLTIHPPRQPPDQDSTAEPPSPRRSARVSRAEAAVVDQDTEDEQSEDADDQIEEPPETRKYTSTKRAERAVQIAQNLFKCPVLGCKHPGFLDRGGLHYHLKKVDHSKEQFICPIPGCERPLRHTEYEHLAHLLNPTSHTDVEVKTYAEDSIWQSRRVKGGIRVRKEPKQGIKKKEVANEMTENSQDARLNAYREEMSVLDPRGDADSDDVPKKKVRGKAKKAKANASPIDEESITVAQAPGYSEEDSPLSEVAEGFLEGASIAVASKPKATWRSKGKKPMYAAPDPNDVIMIETDGPEDDYVHEEVDEGYINYGDHTKSEHELGLEEDYDLEIINLENDDTDDESAPVADHLKKSHMRMIAKNEYALSHTPWKVMGVDVETRKVLETMYGEKLNFPLGGSWESSEAYMMNQDKEMLRYMIDYPLKDWVINPAHAQETFRKVLERTKYRDLGAKVYAAQMQPEMIPQSTPSSFMHGPQGHPMGPPQYQHGPPPPPQAYGSPYGHPSSMQYQQQMRPPQGQPMQPPQGQPMPPPPHVLPSQQHAMPNGPPNGYPPNGYPASHQYPHPQRLMGPPPAPFPVPQFGQPGIPHHPQQQQMVYHGAPMQQQQPMHPQQQMQPMQPMQPYPNMPVPAQSMSPDHDQRMSGGRMKKVKDLPPGPTPPYAVRERPAERKKFNKTGKRNLRKQAEAEEFPWHRQIDFDSLKAVPEALRWDISEYDQNVLNEMVKVRTSNIPLINKIDADLADKQKKSRSRKHATERGMELTGQDAADNESDNGGRLVTKEKKEANVGGDPYYSGNFSFVSDADRLRARALGYKTPDDLLDAAEQVTDPVQRAALRMACKETMICWNPGKKGLTETLTQAIFRAYDTLITREQYDNCLILTKRAAECIVDFCPDLLWRETLLRIVAEAGYGNTEIRNRICYNGCYADKATITKRIAAALGQKQQNPPRKYKTTDENGAPGSSKSRRGAEAGEKGRYFDGEEDWHNGNKFDFDDYQRYFGVRVGNTYVRRPRTGGKRKTSGGDEMEVQQGGAGAGNGEGSSHGAKRAKTEETTTSRSSEVRSEMGSPEAEGGAEEQEAEEDDGDAVSVQSDGVLDEIED</sequence>
<feature type="region of interest" description="Disordered" evidence="1">
    <location>
        <begin position="976"/>
        <end position="1020"/>
    </location>
</feature>
<feature type="compositionally biased region" description="Basic and acidic residues" evidence="1">
    <location>
        <begin position="95"/>
        <end position="105"/>
    </location>
</feature>
<feature type="compositionally biased region" description="Basic residues" evidence="1">
    <location>
        <begin position="252"/>
        <end position="262"/>
    </location>
</feature>
<accession>A0AAN7WAF4</accession>
<feature type="compositionally biased region" description="Gly residues" evidence="1">
    <location>
        <begin position="1067"/>
        <end position="1077"/>
    </location>
</feature>
<feature type="region of interest" description="Disordered" evidence="1">
    <location>
        <begin position="500"/>
        <end position="597"/>
    </location>
</feature>